<dbReference type="InterPro" id="IPR003352">
    <property type="entry name" value="PTS_EIIC"/>
</dbReference>
<dbReference type="Pfam" id="PF02378">
    <property type="entry name" value="PTS_EIIC"/>
    <property type="match status" value="1"/>
</dbReference>
<evidence type="ECO:0000256" key="7">
    <source>
        <dbReference type="ARBA" id="ARBA00022989"/>
    </source>
</evidence>
<dbReference type="GO" id="GO:0008982">
    <property type="term" value="F:protein-N(PI)-phosphohistidine-sugar phosphotransferase activity"/>
    <property type="evidence" value="ECO:0007669"/>
    <property type="project" value="UniProtKB-UniRule"/>
</dbReference>
<evidence type="ECO:0000256" key="6">
    <source>
        <dbReference type="ARBA" id="ARBA00022692"/>
    </source>
</evidence>
<feature type="transmembrane region" description="Helical" evidence="10">
    <location>
        <begin position="74"/>
        <end position="95"/>
    </location>
</feature>
<evidence type="ECO:0000259" key="11">
    <source>
        <dbReference type="PROSITE" id="PS51105"/>
    </source>
</evidence>
<sequence length="455" mass="49439">MMTKIEDLMTKRIMPIAEKINNNYFLGALSESFVRLTFIILGIALVAIVGYWPIPTAWGTWLTSVGIMEHVDAVINASTNALALYVSFSFAAAYAKKQQVNSQNAGFLGLLSFLIISPQTIMLTTNQGITEVAKNYSTNPITKETTSKVIEAFPISAFGGQSLLAALLVSFVASWLYIKMTKKGFNPKLPDSIPPMVAESLSPAFSSMVVVGVAFSLRVGFGFTQAGNMLTFFNELVAKPLGLLTSTPIAFILILTLASFLWFFGIHPNVVYGAISPLTYTIILGNIAAYKASGGIGTDLPYGNLGIITTMITMGGAGCTLGLILSMVVAKSKRYKAMFKLAVIPELFNINEPLVFGMPMVLNPIFFLPMVFSPLIIGLSAWGLTSFIQVNLNPLIGLMPWTTPKLLSIPLAGGIKYILIFLICLTINTLIYYPFFKIADRQALLDEKNEELQAV</sequence>
<evidence type="ECO:0000313" key="12">
    <source>
        <dbReference type="EMBL" id="MDZ5760237.1"/>
    </source>
</evidence>
<keyword evidence="2 9" id="KW-0813">Transport</keyword>
<evidence type="ECO:0000256" key="2">
    <source>
        <dbReference type="ARBA" id="ARBA00022448"/>
    </source>
</evidence>
<feature type="transmembrane region" description="Helical" evidence="10">
    <location>
        <begin position="33"/>
        <end position="54"/>
    </location>
</feature>
<evidence type="ECO:0000256" key="9">
    <source>
        <dbReference type="PIRNR" id="PIRNR006351"/>
    </source>
</evidence>
<protein>
    <recommendedName>
        <fullName evidence="9">Permease IIC component</fullName>
    </recommendedName>
</protein>
<dbReference type="InterPro" id="IPR004796">
    <property type="entry name" value="PTS_IIC_cello"/>
</dbReference>
<keyword evidence="7 10" id="KW-1133">Transmembrane helix</keyword>
<evidence type="ECO:0000256" key="8">
    <source>
        <dbReference type="ARBA" id="ARBA00023136"/>
    </source>
</evidence>
<proteinExistence type="predicted"/>
<dbReference type="AlphaFoldDB" id="A0AAW9JUM0"/>
<feature type="transmembrane region" description="Helical" evidence="10">
    <location>
        <begin position="408"/>
        <end position="433"/>
    </location>
</feature>
<dbReference type="PROSITE" id="PS51105">
    <property type="entry name" value="PTS_EIIC_TYPE_3"/>
    <property type="match status" value="1"/>
</dbReference>
<keyword evidence="5" id="KW-0598">Phosphotransferase system</keyword>
<evidence type="ECO:0000256" key="4">
    <source>
        <dbReference type="ARBA" id="ARBA00022597"/>
    </source>
</evidence>
<dbReference type="PIRSF" id="PIRSF006351">
    <property type="entry name" value="PTS_EIIC-Cellobiose"/>
    <property type="match status" value="1"/>
</dbReference>
<feature type="transmembrane region" description="Helical" evidence="10">
    <location>
        <begin position="163"/>
        <end position="180"/>
    </location>
</feature>
<gene>
    <name evidence="12" type="ORF">RAK27_16485</name>
</gene>
<reference evidence="12" key="1">
    <citation type="submission" date="2023-08" db="EMBL/GenBank/DDBJ databases">
        <title>Genomic characterization of piscicolin 126 produced by Carnobacterium maltaromaticum CM22 strain isolated from salmon (Salmo salar).</title>
        <authorList>
            <person name="Gonzalez-Gragera E."/>
            <person name="Garcia-Lopez J.D."/>
            <person name="Teso-Perez C."/>
            <person name="Gimenez-Hernandez I."/>
            <person name="Peralta-Sanchez J.M."/>
            <person name="Valdivia E."/>
            <person name="Montalban-Lopez M."/>
            <person name="Martin-Platero A.M."/>
            <person name="Banos A."/>
            <person name="Martinez-Bueno M."/>
        </authorList>
    </citation>
    <scope>NUCLEOTIDE SEQUENCE</scope>
    <source>
        <strain evidence="12">CM22</strain>
    </source>
</reference>
<evidence type="ECO:0000256" key="1">
    <source>
        <dbReference type="ARBA" id="ARBA00004651"/>
    </source>
</evidence>
<dbReference type="GO" id="GO:1901264">
    <property type="term" value="P:carbohydrate derivative transport"/>
    <property type="evidence" value="ECO:0007669"/>
    <property type="project" value="TreeGrafter"/>
</dbReference>
<dbReference type="PANTHER" id="PTHR33989">
    <property type="match status" value="1"/>
</dbReference>
<comment type="function">
    <text evidence="9">The phosphoenolpyruvate-dependent sugar phosphotransferase system (PTS), a major carbohydrate active -transport system, catalyzes the phosphorylation of incoming sugar substrates concomitant with their translocation across the cell membrane.</text>
</comment>
<feature type="transmembrane region" description="Helical" evidence="10">
    <location>
        <begin position="201"/>
        <end position="221"/>
    </location>
</feature>
<dbReference type="EMBL" id="JAVBVO010000005">
    <property type="protein sequence ID" value="MDZ5760237.1"/>
    <property type="molecule type" value="Genomic_DNA"/>
</dbReference>
<feature type="domain" description="PTS EIIC type-3" evidence="11">
    <location>
        <begin position="9"/>
        <end position="435"/>
    </location>
</feature>
<keyword evidence="3 9" id="KW-1003">Cell membrane</keyword>
<dbReference type="GO" id="GO:0005886">
    <property type="term" value="C:plasma membrane"/>
    <property type="evidence" value="ECO:0007669"/>
    <property type="project" value="UniProtKB-SubCell"/>
</dbReference>
<feature type="transmembrane region" description="Helical" evidence="10">
    <location>
        <begin position="302"/>
        <end position="330"/>
    </location>
</feature>
<dbReference type="GO" id="GO:0009401">
    <property type="term" value="P:phosphoenolpyruvate-dependent sugar phosphotransferase system"/>
    <property type="evidence" value="ECO:0007669"/>
    <property type="project" value="UniProtKB-KW"/>
</dbReference>
<comment type="caution">
    <text evidence="12">The sequence shown here is derived from an EMBL/GenBank/DDBJ whole genome shotgun (WGS) entry which is preliminary data.</text>
</comment>
<feature type="transmembrane region" description="Helical" evidence="10">
    <location>
        <begin position="107"/>
        <end position="125"/>
    </location>
</feature>
<comment type="subcellular location">
    <subcellularLocation>
        <location evidence="1">Cell membrane</location>
        <topology evidence="1">Multi-pass membrane protein</topology>
    </subcellularLocation>
</comment>
<keyword evidence="4 9" id="KW-0762">Sugar transport</keyword>
<feature type="transmembrane region" description="Helical" evidence="10">
    <location>
        <begin position="365"/>
        <end position="388"/>
    </location>
</feature>
<evidence type="ECO:0000256" key="5">
    <source>
        <dbReference type="ARBA" id="ARBA00022683"/>
    </source>
</evidence>
<accession>A0AAW9JUM0</accession>
<keyword evidence="6 10" id="KW-0812">Transmembrane</keyword>
<keyword evidence="8 9" id="KW-0472">Membrane</keyword>
<feature type="transmembrane region" description="Helical" evidence="10">
    <location>
        <begin position="270"/>
        <end position="290"/>
    </location>
</feature>
<feature type="transmembrane region" description="Helical" evidence="10">
    <location>
        <begin position="241"/>
        <end position="263"/>
    </location>
</feature>
<name>A0AAW9JUM0_CARML</name>
<evidence type="ECO:0000256" key="3">
    <source>
        <dbReference type="ARBA" id="ARBA00022475"/>
    </source>
</evidence>
<evidence type="ECO:0000256" key="10">
    <source>
        <dbReference type="SAM" id="Phobius"/>
    </source>
</evidence>
<dbReference type="PANTHER" id="PTHR33989:SF8">
    <property type="entry name" value="PERMEASE IIC COMPONENT"/>
    <property type="match status" value="1"/>
</dbReference>
<dbReference type="Proteomes" id="UP001290462">
    <property type="component" value="Unassembled WGS sequence"/>
</dbReference>
<dbReference type="InterPro" id="IPR051088">
    <property type="entry name" value="PTS_Sugar-EIIC/EIIB"/>
</dbReference>
<dbReference type="InterPro" id="IPR004501">
    <property type="entry name" value="PTS_EIIC_3"/>
</dbReference>
<dbReference type="RefSeq" id="WP_322809628.1">
    <property type="nucleotide sequence ID" value="NZ_JAVBVO010000005.1"/>
</dbReference>
<organism evidence="12 13">
    <name type="scientific">Carnobacterium maltaromaticum</name>
    <name type="common">Carnobacterium piscicola</name>
    <dbReference type="NCBI Taxonomy" id="2751"/>
    <lineage>
        <taxon>Bacteria</taxon>
        <taxon>Bacillati</taxon>
        <taxon>Bacillota</taxon>
        <taxon>Bacilli</taxon>
        <taxon>Lactobacillales</taxon>
        <taxon>Carnobacteriaceae</taxon>
        <taxon>Carnobacterium</taxon>
    </lineage>
</organism>
<evidence type="ECO:0000313" key="13">
    <source>
        <dbReference type="Proteomes" id="UP001290462"/>
    </source>
</evidence>